<evidence type="ECO:0000259" key="3">
    <source>
        <dbReference type="Pfam" id="PF08659"/>
    </source>
</evidence>
<dbReference type="Gene3D" id="3.40.50.720">
    <property type="entry name" value="NAD(P)-binding Rossmann-like Domain"/>
    <property type="match status" value="1"/>
</dbReference>
<dbReference type="PANTHER" id="PTHR43775:SF37">
    <property type="entry name" value="SI:DKEY-61P9.11"/>
    <property type="match status" value="1"/>
</dbReference>
<proteinExistence type="predicted"/>
<keyword evidence="2" id="KW-0597">Phosphoprotein</keyword>
<organism evidence="4 5">
    <name type="scientific">Streptomyces coffeae</name>
    <dbReference type="NCBI Taxonomy" id="621382"/>
    <lineage>
        <taxon>Bacteria</taxon>
        <taxon>Bacillati</taxon>
        <taxon>Actinomycetota</taxon>
        <taxon>Actinomycetes</taxon>
        <taxon>Kitasatosporales</taxon>
        <taxon>Streptomycetaceae</taxon>
        <taxon>Streptomyces</taxon>
    </lineage>
</organism>
<evidence type="ECO:0000313" key="4">
    <source>
        <dbReference type="EMBL" id="MBL1103007.1"/>
    </source>
</evidence>
<feature type="non-terminal residue" evidence="4">
    <location>
        <position position="70"/>
    </location>
</feature>
<keyword evidence="1" id="KW-0596">Phosphopantetheine</keyword>
<dbReference type="SUPFAM" id="SSF51735">
    <property type="entry name" value="NAD(P)-binding Rossmann-fold domains"/>
    <property type="match status" value="1"/>
</dbReference>
<reference evidence="4 5" key="1">
    <citation type="submission" date="2021-01" db="EMBL/GenBank/DDBJ databases">
        <title>WGS of actinomycetes isolated from Thailand.</title>
        <authorList>
            <person name="Thawai C."/>
        </authorList>
    </citation>
    <scope>NUCLEOTIDE SEQUENCE [LARGE SCALE GENOMIC DNA]</scope>
    <source>
        <strain evidence="4 5">CA1R205</strain>
    </source>
</reference>
<evidence type="ECO:0000256" key="1">
    <source>
        <dbReference type="ARBA" id="ARBA00022450"/>
    </source>
</evidence>
<name>A0ABS1NSF5_9ACTN</name>
<protein>
    <submittedName>
        <fullName evidence="4">KR domain-containing protein</fullName>
    </submittedName>
</protein>
<accession>A0ABS1NSF5</accession>
<dbReference type="PANTHER" id="PTHR43775">
    <property type="entry name" value="FATTY ACID SYNTHASE"/>
    <property type="match status" value="1"/>
</dbReference>
<feature type="non-terminal residue" evidence="4">
    <location>
        <position position="1"/>
    </location>
</feature>
<comment type="caution">
    <text evidence="4">The sequence shown here is derived from an EMBL/GenBank/DDBJ whole genome shotgun (WGS) entry which is preliminary data.</text>
</comment>
<keyword evidence="5" id="KW-1185">Reference proteome</keyword>
<dbReference type="InterPro" id="IPR036291">
    <property type="entry name" value="NAD(P)-bd_dom_sf"/>
</dbReference>
<dbReference type="EMBL" id="JAERRF010000253">
    <property type="protein sequence ID" value="MBL1103007.1"/>
    <property type="molecule type" value="Genomic_DNA"/>
</dbReference>
<gene>
    <name evidence="4" type="ORF">JK363_41890</name>
</gene>
<dbReference type="Proteomes" id="UP000634229">
    <property type="component" value="Unassembled WGS sequence"/>
</dbReference>
<sequence>YAAANAYLDALAEHRRAAGLPATAVAWGPWADGGMVANAGQDAAAQLRRRGLPTMAPTVAIVGLATALER</sequence>
<dbReference type="InterPro" id="IPR013968">
    <property type="entry name" value="PKS_KR"/>
</dbReference>
<feature type="domain" description="Ketoreductase (KR)" evidence="3">
    <location>
        <begin position="1"/>
        <end position="32"/>
    </location>
</feature>
<evidence type="ECO:0000313" key="5">
    <source>
        <dbReference type="Proteomes" id="UP000634229"/>
    </source>
</evidence>
<dbReference type="RefSeq" id="WP_201883553.1">
    <property type="nucleotide sequence ID" value="NZ_JAERRF010000253.1"/>
</dbReference>
<dbReference type="InterPro" id="IPR050091">
    <property type="entry name" value="PKS_NRPS_Biosynth_Enz"/>
</dbReference>
<dbReference type="Pfam" id="PF08659">
    <property type="entry name" value="KR"/>
    <property type="match status" value="1"/>
</dbReference>
<evidence type="ECO:0000256" key="2">
    <source>
        <dbReference type="ARBA" id="ARBA00022553"/>
    </source>
</evidence>